<evidence type="ECO:0000313" key="7">
    <source>
        <dbReference type="Proteomes" id="UP000293719"/>
    </source>
</evidence>
<dbReference type="NCBIfam" id="NF006055">
    <property type="entry name" value="PRK08203.1"/>
    <property type="match status" value="1"/>
</dbReference>
<dbReference type="EC" id="3.5.4.32" evidence="6"/>
<keyword evidence="7" id="KW-1185">Reference proteome</keyword>
<keyword evidence="3 6" id="KW-0378">Hydrolase</keyword>
<dbReference type="GO" id="GO:0102127">
    <property type="term" value="F:8-oxoguanine deaminase activity"/>
    <property type="evidence" value="ECO:0007669"/>
    <property type="project" value="UniProtKB-EC"/>
</dbReference>
<dbReference type="GO" id="GO:0046872">
    <property type="term" value="F:metal ion binding"/>
    <property type="evidence" value="ECO:0007669"/>
    <property type="project" value="UniProtKB-KW"/>
</dbReference>
<gene>
    <name evidence="6" type="ORF">E0E05_14995</name>
</gene>
<dbReference type="FunFam" id="3.20.20.140:FF:000014">
    <property type="entry name" value="5-methylthioadenosine/S-adenosylhomocysteine deaminase"/>
    <property type="match status" value="1"/>
</dbReference>
<reference evidence="6 7" key="1">
    <citation type="journal article" date="2017" name="Int. J. Syst. Evol. Microbiol.">
        <title>Roseitalea porphyridii gen. nov., sp. nov., isolated from a red alga, and reclassification of Hoeflea suaedae Chung et al. 2013 as Pseudohoeflea suaedae gen. nov., comb. nov.</title>
        <authorList>
            <person name="Hyeon J.W."/>
            <person name="Jeong S.E."/>
            <person name="Baek K."/>
            <person name="Jeon C.O."/>
        </authorList>
    </citation>
    <scope>NUCLEOTIDE SEQUENCE [LARGE SCALE GENOMIC DNA]</scope>
    <source>
        <strain evidence="6 7">MA7-20</strain>
    </source>
</reference>
<name>A0A4P6V3J5_9HYPH</name>
<dbReference type="Gene3D" id="2.30.40.10">
    <property type="entry name" value="Urease, subunit C, domain 1"/>
    <property type="match status" value="1"/>
</dbReference>
<dbReference type="SUPFAM" id="SSF51338">
    <property type="entry name" value="Composite domain of metallo-dependent hydrolases"/>
    <property type="match status" value="2"/>
</dbReference>
<dbReference type="InterPro" id="IPR050287">
    <property type="entry name" value="MTA/SAH_deaminase"/>
</dbReference>
<keyword evidence="2" id="KW-0479">Metal-binding</keyword>
<evidence type="ECO:0000256" key="1">
    <source>
        <dbReference type="ARBA" id="ARBA00006745"/>
    </source>
</evidence>
<accession>A0A4P6V3J5</accession>
<dbReference type="EMBL" id="CP036532">
    <property type="protein sequence ID" value="QBK31795.1"/>
    <property type="molecule type" value="Genomic_DNA"/>
</dbReference>
<evidence type="ECO:0000256" key="4">
    <source>
        <dbReference type="ARBA" id="ARBA00022833"/>
    </source>
</evidence>
<dbReference type="Proteomes" id="UP000293719">
    <property type="component" value="Chromosome"/>
</dbReference>
<evidence type="ECO:0000256" key="2">
    <source>
        <dbReference type="ARBA" id="ARBA00022723"/>
    </source>
</evidence>
<dbReference type="InterPro" id="IPR006680">
    <property type="entry name" value="Amidohydro-rel"/>
</dbReference>
<dbReference type="GeneID" id="90768612"/>
<dbReference type="Pfam" id="PF01979">
    <property type="entry name" value="Amidohydro_1"/>
    <property type="match status" value="1"/>
</dbReference>
<organism evidence="6 7">
    <name type="scientific">Roseitalea porphyridii</name>
    <dbReference type="NCBI Taxonomy" id="1852022"/>
    <lineage>
        <taxon>Bacteria</taxon>
        <taxon>Pseudomonadati</taxon>
        <taxon>Pseudomonadota</taxon>
        <taxon>Alphaproteobacteria</taxon>
        <taxon>Hyphomicrobiales</taxon>
        <taxon>Ahrensiaceae</taxon>
        <taxon>Roseitalea</taxon>
    </lineage>
</organism>
<dbReference type="OrthoDB" id="9796020at2"/>
<dbReference type="PANTHER" id="PTHR43794">
    <property type="entry name" value="AMINOHYDROLASE SSNA-RELATED"/>
    <property type="match status" value="1"/>
</dbReference>
<dbReference type="GO" id="GO:0019239">
    <property type="term" value="F:deaminase activity"/>
    <property type="evidence" value="ECO:0007669"/>
    <property type="project" value="UniProtKB-ARBA"/>
</dbReference>
<evidence type="ECO:0000313" key="6">
    <source>
        <dbReference type="EMBL" id="QBK31795.1"/>
    </source>
</evidence>
<evidence type="ECO:0000259" key="5">
    <source>
        <dbReference type="Pfam" id="PF01979"/>
    </source>
</evidence>
<dbReference type="KEGG" id="rpod:E0E05_14995"/>
<feature type="domain" description="Amidohydrolase-related" evidence="5">
    <location>
        <begin position="60"/>
        <end position="424"/>
    </location>
</feature>
<dbReference type="Gene3D" id="3.20.20.140">
    <property type="entry name" value="Metal-dependent hydrolases"/>
    <property type="match status" value="1"/>
</dbReference>
<sequence length="453" mass="48581">MGETGKGRAIFLREPLAILTPDGIDARGGLLVRDGVIEQVFAPGAAPVGDVETVDVSRHVVLPGLINTHHHFYQTLTRAHPAAINRELFDWLTALYPLWARLTPDHLRIATRLALTELMLSGVTCASDHHYVFPQGLDAAMDIQAEEAAALGIRIVLNRGSMNLSVRDGGLPPDSVVQDADTILADCERVIARHHDARPGAMTQVALAPCSPFSVTRELMVGTAELAARCGCALHTHLAETFDENAFCEARYGCRPLDYLEQTGWLTDRTWLAHGVHFDDDELVRLGVAGVGVCHCPTSNMVLASGQCRTRELEAAGAPVGLGVDGSASNDSSNLMEGVRHALMIGRLTYDASLTHLDALRWATEGSARCLGRGDIGAIAEGRQADLALFTLDELRFSGAHDPLAALVLCGAHRADRVMIAGRWTVVDGQPVGVDMQALRAAHGRAALDFASR</sequence>
<proteinExistence type="inferred from homology"/>
<dbReference type="InterPro" id="IPR032466">
    <property type="entry name" value="Metal_Hydrolase"/>
</dbReference>
<evidence type="ECO:0000256" key="3">
    <source>
        <dbReference type="ARBA" id="ARBA00022801"/>
    </source>
</evidence>
<keyword evidence="4" id="KW-0862">Zinc</keyword>
<dbReference type="PANTHER" id="PTHR43794:SF11">
    <property type="entry name" value="AMIDOHYDROLASE-RELATED DOMAIN-CONTAINING PROTEIN"/>
    <property type="match status" value="1"/>
</dbReference>
<dbReference type="SUPFAM" id="SSF51556">
    <property type="entry name" value="Metallo-dependent hydrolases"/>
    <property type="match status" value="1"/>
</dbReference>
<dbReference type="InterPro" id="IPR011059">
    <property type="entry name" value="Metal-dep_hydrolase_composite"/>
</dbReference>
<dbReference type="CDD" id="cd01298">
    <property type="entry name" value="ATZ_TRZ_like"/>
    <property type="match status" value="1"/>
</dbReference>
<dbReference type="AlphaFoldDB" id="A0A4P6V3J5"/>
<comment type="similarity">
    <text evidence="1">Belongs to the metallo-dependent hydrolases superfamily. ATZ/TRZ family.</text>
</comment>
<protein>
    <submittedName>
        <fullName evidence="6">8-oxoguanine deaminase</fullName>
        <ecNumber evidence="6">3.5.4.32</ecNumber>
    </submittedName>
</protein>
<dbReference type="RefSeq" id="WP_131617445.1">
    <property type="nucleotide sequence ID" value="NZ_CP036532.1"/>
</dbReference>